<dbReference type="KEGG" id="gbc:GbCGDNIH3_7079"/>
<protein>
    <submittedName>
        <fullName evidence="1">Uncharacterized protein</fullName>
    </submittedName>
</protein>
<proteinExistence type="predicted"/>
<evidence type="ECO:0000313" key="2">
    <source>
        <dbReference type="Proteomes" id="UP000019438"/>
    </source>
</evidence>
<organism evidence="1 2">
    <name type="scientific">Granulibacter bethesdensis</name>
    <dbReference type="NCBI Taxonomy" id="364410"/>
    <lineage>
        <taxon>Bacteria</taxon>
        <taxon>Pseudomonadati</taxon>
        <taxon>Pseudomonadota</taxon>
        <taxon>Alphaproteobacteria</taxon>
        <taxon>Acetobacterales</taxon>
        <taxon>Acetobacteraceae</taxon>
        <taxon>Granulibacter</taxon>
    </lineage>
</organism>
<gene>
    <name evidence="1" type="ORF">GbCGDNIH3_7079</name>
</gene>
<accession>A0AAN0VFX9</accession>
<dbReference type="AlphaFoldDB" id="A0AAN0VFX9"/>
<dbReference type="Proteomes" id="UP000019438">
    <property type="component" value="Chromosome"/>
</dbReference>
<sequence>MGEGIAMARRRRSGLQQEIPVSHLRPGDRVRISSRMHEVIMVSVEAGGADSSVMVTLTIRPDGVRHAPEEKITRAADAVVFYRRRVP</sequence>
<name>A0AAN0VFX9_9PROT</name>
<dbReference type="EMBL" id="CP003181">
    <property type="protein sequence ID" value="AHJ63229.1"/>
    <property type="molecule type" value="Genomic_DNA"/>
</dbReference>
<reference evidence="2" key="1">
    <citation type="submission" date="2012-06" db="EMBL/GenBank/DDBJ databases">
        <title>Genome analysis of multiple Granulibacter bethesdensis isolates demonstrates substantial genome diversity.</title>
        <authorList>
            <person name="Greenberg D.E."/>
            <person name="Porcella S.F."/>
            <person name="Zarember K."/>
            <person name="Zelazny A.M."/>
            <person name="Bruno D."/>
            <person name="Martens C."/>
            <person name="Barbian K.D."/>
            <person name="Jaske E."/>
            <person name="Holland S.M."/>
        </authorList>
    </citation>
    <scope>NUCLEOTIDE SEQUENCE [LARGE SCALE GENOMIC DNA]</scope>
    <source>
        <strain evidence="2">CGDNIH3</strain>
    </source>
</reference>
<evidence type="ECO:0000313" key="1">
    <source>
        <dbReference type="EMBL" id="AHJ63229.1"/>
    </source>
</evidence>